<reference evidence="2" key="1">
    <citation type="submission" date="2023-05" db="EMBL/GenBank/DDBJ databases">
        <authorList>
            <person name="Zhang X."/>
        </authorList>
    </citation>
    <scope>NUCLEOTIDE SEQUENCE</scope>
    <source>
        <strain evidence="2">YF14B1</strain>
    </source>
</reference>
<sequence>MNIPPEDIDRLFRDVVHQTEDTPSSTGFRQDRFWQQLQPQLEPKRTSRKVLWFRIAAGISVFLLVTTVVWQFYLQQQQLNVYAMELNQLKSAYAKATLKLEKSNDSTYTERVASNNVAKKDTLYSIKTTTLPVIQKTHIETPLALVDTTSLESSDSIPQPQNVIKPSQIAKAHKPFRVVHANEVPRSTNYSDMQDDPYFVVKQQATDDHTPKLTITLTRKQN</sequence>
<gene>
    <name evidence="2" type="ORF">QNI16_29640</name>
</gene>
<comment type="caution">
    <text evidence="2">The sequence shown here is derived from an EMBL/GenBank/DDBJ whole genome shotgun (WGS) entry which is preliminary data.</text>
</comment>
<protein>
    <submittedName>
        <fullName evidence="2">Uncharacterized protein</fullName>
    </submittedName>
</protein>
<dbReference type="RefSeq" id="WP_313986335.1">
    <property type="nucleotide sequence ID" value="NZ_JASJOS010000016.1"/>
</dbReference>
<proteinExistence type="predicted"/>
<keyword evidence="1" id="KW-1133">Transmembrane helix</keyword>
<evidence type="ECO:0000313" key="2">
    <source>
        <dbReference type="EMBL" id="MDJ1484699.1"/>
    </source>
</evidence>
<dbReference type="EMBL" id="JASJOS010000016">
    <property type="protein sequence ID" value="MDJ1484699.1"/>
    <property type="molecule type" value="Genomic_DNA"/>
</dbReference>
<name>A0AAE3UCF2_9BACT</name>
<evidence type="ECO:0000256" key="1">
    <source>
        <dbReference type="SAM" id="Phobius"/>
    </source>
</evidence>
<keyword evidence="1" id="KW-0472">Membrane</keyword>
<feature type="transmembrane region" description="Helical" evidence="1">
    <location>
        <begin position="51"/>
        <end position="73"/>
    </location>
</feature>
<organism evidence="2 3">
    <name type="scientific">Xanthocytophaga flava</name>
    <dbReference type="NCBI Taxonomy" id="3048013"/>
    <lineage>
        <taxon>Bacteria</taxon>
        <taxon>Pseudomonadati</taxon>
        <taxon>Bacteroidota</taxon>
        <taxon>Cytophagia</taxon>
        <taxon>Cytophagales</taxon>
        <taxon>Rhodocytophagaceae</taxon>
        <taxon>Xanthocytophaga</taxon>
    </lineage>
</organism>
<evidence type="ECO:0000313" key="3">
    <source>
        <dbReference type="Proteomes" id="UP001241110"/>
    </source>
</evidence>
<dbReference type="Proteomes" id="UP001241110">
    <property type="component" value="Unassembled WGS sequence"/>
</dbReference>
<keyword evidence="1" id="KW-0812">Transmembrane</keyword>
<accession>A0AAE3UCF2</accession>
<dbReference type="AlphaFoldDB" id="A0AAE3UCF2"/>